<evidence type="ECO:0000256" key="6">
    <source>
        <dbReference type="ARBA" id="ARBA00022840"/>
    </source>
</evidence>
<feature type="domain" description="Protein kinase" evidence="8">
    <location>
        <begin position="13"/>
        <end position="271"/>
    </location>
</feature>
<feature type="compositionally biased region" description="Basic and acidic residues" evidence="7">
    <location>
        <begin position="398"/>
        <end position="413"/>
    </location>
</feature>
<dbReference type="InterPro" id="IPR011009">
    <property type="entry name" value="Kinase-like_dom_sf"/>
</dbReference>
<dbReference type="EMBL" id="QKUF01000027">
    <property type="protein sequence ID" value="PZW23336.1"/>
    <property type="molecule type" value="Genomic_DNA"/>
</dbReference>
<evidence type="ECO:0000313" key="10">
    <source>
        <dbReference type="Proteomes" id="UP000248806"/>
    </source>
</evidence>
<evidence type="ECO:0000259" key="8">
    <source>
        <dbReference type="PROSITE" id="PS50011"/>
    </source>
</evidence>
<dbReference type="OrthoDB" id="9814968at2"/>
<dbReference type="InterPro" id="IPR008271">
    <property type="entry name" value="Ser/Thr_kinase_AS"/>
</dbReference>
<gene>
    <name evidence="9" type="ORF">EI42_05134</name>
</gene>
<dbReference type="AlphaFoldDB" id="A0A326U0E7"/>
<evidence type="ECO:0000256" key="5">
    <source>
        <dbReference type="ARBA" id="ARBA00022777"/>
    </source>
</evidence>
<keyword evidence="3" id="KW-0808">Transferase</keyword>
<name>A0A326U0E7_THEHA</name>
<keyword evidence="10" id="KW-1185">Reference proteome</keyword>
<dbReference type="SUPFAM" id="SSF56112">
    <property type="entry name" value="Protein kinase-like (PK-like)"/>
    <property type="match status" value="1"/>
</dbReference>
<dbReference type="PROSITE" id="PS50011">
    <property type="entry name" value="PROTEIN_KINASE_DOM"/>
    <property type="match status" value="1"/>
</dbReference>
<evidence type="ECO:0000256" key="1">
    <source>
        <dbReference type="ARBA" id="ARBA00012513"/>
    </source>
</evidence>
<dbReference type="Proteomes" id="UP000248806">
    <property type="component" value="Unassembled WGS sequence"/>
</dbReference>
<accession>A0A326U0E7</accession>
<keyword evidence="2 9" id="KW-0723">Serine/threonine-protein kinase</keyword>
<dbReference type="GO" id="GO:0004674">
    <property type="term" value="F:protein serine/threonine kinase activity"/>
    <property type="evidence" value="ECO:0007669"/>
    <property type="project" value="UniProtKB-KW"/>
</dbReference>
<evidence type="ECO:0000256" key="3">
    <source>
        <dbReference type="ARBA" id="ARBA00022679"/>
    </source>
</evidence>
<dbReference type="PANTHER" id="PTHR43289">
    <property type="entry name" value="MITOGEN-ACTIVATED PROTEIN KINASE KINASE KINASE 20-RELATED"/>
    <property type="match status" value="1"/>
</dbReference>
<evidence type="ECO:0000256" key="2">
    <source>
        <dbReference type="ARBA" id="ARBA00022527"/>
    </source>
</evidence>
<dbReference type="PANTHER" id="PTHR43289:SF6">
    <property type="entry name" value="SERINE_THREONINE-PROTEIN KINASE NEKL-3"/>
    <property type="match status" value="1"/>
</dbReference>
<evidence type="ECO:0000256" key="4">
    <source>
        <dbReference type="ARBA" id="ARBA00022741"/>
    </source>
</evidence>
<keyword evidence="6" id="KW-0067">ATP-binding</keyword>
<sequence>MREVQQVKRIKHYHIQRHLAKGGMSDIYLARDPYTEELVAIKLVHCNQENYVIRFLREIQMMEQLHHDHILPVLDHGKSGPWYYMVTPFIPDGTLREYLQQGPLSLAEAGELLEQLASALHYAHTQGFVHRDIKPSNILLRDKHYLYLADFGLIRRIGELAANEEERLTDSGYLIGTPDYMAPELVDEEATPQSDLYALGVLLYQMLTGRLPFKGNTASTTFLKHIAEDPVPPSKHIAEIPPAVDEVILRALAKDPHERFSSVREFAQAYQAAVLEGKRPVPHPEPDEYSLLQAPDAKQFRPMLITAGVLAVPLLLLSLFSLLQLPALLQEQPNSSSIQPTAGSHNPTPMGTANGGIDGKSGNPLNAVPYPGLTVPPAATEQQKKQPPTRQKHQQKQQPEHDKQHKPEKEKKK</sequence>
<comment type="caution">
    <text evidence="9">The sequence shown here is derived from an EMBL/GenBank/DDBJ whole genome shotgun (WGS) entry which is preliminary data.</text>
</comment>
<evidence type="ECO:0000313" key="9">
    <source>
        <dbReference type="EMBL" id="PZW23336.1"/>
    </source>
</evidence>
<reference evidence="9 10" key="1">
    <citation type="submission" date="2018-06" db="EMBL/GenBank/DDBJ databases">
        <title>Genomic Encyclopedia of Archaeal and Bacterial Type Strains, Phase II (KMG-II): from individual species to whole genera.</title>
        <authorList>
            <person name="Goeker M."/>
        </authorList>
    </citation>
    <scope>NUCLEOTIDE SEQUENCE [LARGE SCALE GENOMIC DNA]</scope>
    <source>
        <strain evidence="9 10">ATCC BAA-1881</strain>
    </source>
</reference>
<dbReference type="CDD" id="cd14014">
    <property type="entry name" value="STKc_PknB_like"/>
    <property type="match status" value="1"/>
</dbReference>
<dbReference type="SMART" id="SM00220">
    <property type="entry name" value="S_TKc"/>
    <property type="match status" value="1"/>
</dbReference>
<evidence type="ECO:0000256" key="7">
    <source>
        <dbReference type="SAM" id="MobiDB-lite"/>
    </source>
</evidence>
<protein>
    <recommendedName>
        <fullName evidence="1">non-specific serine/threonine protein kinase</fullName>
        <ecNumber evidence="1">2.7.11.1</ecNumber>
    </recommendedName>
</protein>
<keyword evidence="4" id="KW-0547">Nucleotide-binding</keyword>
<dbReference type="Gene3D" id="1.10.510.10">
    <property type="entry name" value="Transferase(Phosphotransferase) domain 1"/>
    <property type="match status" value="1"/>
</dbReference>
<dbReference type="EC" id="2.7.11.1" evidence="1"/>
<dbReference type="GO" id="GO:0005524">
    <property type="term" value="F:ATP binding"/>
    <property type="evidence" value="ECO:0007669"/>
    <property type="project" value="UniProtKB-KW"/>
</dbReference>
<dbReference type="InterPro" id="IPR000719">
    <property type="entry name" value="Prot_kinase_dom"/>
</dbReference>
<keyword evidence="5 9" id="KW-0418">Kinase</keyword>
<feature type="region of interest" description="Disordered" evidence="7">
    <location>
        <begin position="334"/>
        <end position="413"/>
    </location>
</feature>
<dbReference type="RefSeq" id="WP_111325409.1">
    <property type="nucleotide sequence ID" value="NZ_BIFX01000001.1"/>
</dbReference>
<feature type="compositionally biased region" description="Polar residues" evidence="7">
    <location>
        <begin position="334"/>
        <end position="351"/>
    </location>
</feature>
<organism evidence="9 10">
    <name type="scientific">Thermosporothrix hazakensis</name>
    <dbReference type="NCBI Taxonomy" id="644383"/>
    <lineage>
        <taxon>Bacteria</taxon>
        <taxon>Bacillati</taxon>
        <taxon>Chloroflexota</taxon>
        <taxon>Ktedonobacteria</taxon>
        <taxon>Ktedonobacterales</taxon>
        <taxon>Thermosporotrichaceae</taxon>
        <taxon>Thermosporothrix</taxon>
    </lineage>
</organism>
<proteinExistence type="predicted"/>
<dbReference type="PROSITE" id="PS00108">
    <property type="entry name" value="PROTEIN_KINASE_ST"/>
    <property type="match status" value="1"/>
</dbReference>
<dbReference type="FunFam" id="1.10.510.10:FF:000021">
    <property type="entry name" value="Serine/threonine protein kinase"/>
    <property type="match status" value="1"/>
</dbReference>
<dbReference type="Pfam" id="PF00069">
    <property type="entry name" value="Pkinase"/>
    <property type="match status" value="1"/>
</dbReference>